<evidence type="ECO:0000256" key="1">
    <source>
        <dbReference type="SAM" id="Phobius"/>
    </source>
</evidence>
<keyword evidence="3" id="KW-1185">Reference proteome</keyword>
<organism evidence="2 3">
    <name type="scientific">Bremerella alba</name>
    <dbReference type="NCBI Taxonomy" id="980252"/>
    <lineage>
        <taxon>Bacteria</taxon>
        <taxon>Pseudomonadati</taxon>
        <taxon>Planctomycetota</taxon>
        <taxon>Planctomycetia</taxon>
        <taxon>Pirellulales</taxon>
        <taxon>Pirellulaceae</taxon>
        <taxon>Bremerella</taxon>
    </lineage>
</organism>
<evidence type="ECO:0000313" key="2">
    <source>
        <dbReference type="EMBL" id="MBA2115487.1"/>
    </source>
</evidence>
<keyword evidence="1" id="KW-0812">Transmembrane</keyword>
<protein>
    <submittedName>
        <fullName evidence="2">Uncharacterized protein</fullName>
    </submittedName>
</protein>
<keyword evidence="1" id="KW-0472">Membrane</keyword>
<evidence type="ECO:0000313" key="3">
    <source>
        <dbReference type="Proteomes" id="UP000551616"/>
    </source>
</evidence>
<accession>A0A7V9A7L8</accession>
<sequence>MDAVSSLVELVALLLEALFEFLIWITSSKDTRHR</sequence>
<proteinExistence type="predicted"/>
<dbReference type="Proteomes" id="UP000551616">
    <property type="component" value="Unassembled WGS sequence"/>
</dbReference>
<reference evidence="2 3" key="1">
    <citation type="submission" date="2020-05" db="EMBL/GenBank/DDBJ databases">
        <title>Bremerella alba sp. nov., a novel planctomycete isolated from the surface of the macroalga Fucus spiralis.</title>
        <authorList>
            <person name="Godinho O."/>
            <person name="Botelho R."/>
            <person name="Albuquerque L."/>
            <person name="Wiegand S."/>
            <person name="Da Costa M.S."/>
            <person name="Lobo-Da-Cunha A."/>
            <person name="Jogler C."/>
            <person name="Lage O.M."/>
        </authorList>
    </citation>
    <scope>NUCLEOTIDE SEQUENCE [LARGE SCALE GENOMIC DNA]</scope>
    <source>
        <strain evidence="2 3">FF15</strain>
    </source>
</reference>
<name>A0A7V9A7L8_9BACT</name>
<feature type="transmembrane region" description="Helical" evidence="1">
    <location>
        <begin position="6"/>
        <end position="25"/>
    </location>
</feature>
<keyword evidence="1" id="KW-1133">Transmembrane helix</keyword>
<comment type="caution">
    <text evidence="2">The sequence shown here is derived from an EMBL/GenBank/DDBJ whole genome shotgun (WGS) entry which is preliminary data.</text>
</comment>
<gene>
    <name evidence="2" type="ORF">HOV93_26690</name>
</gene>
<dbReference type="AlphaFoldDB" id="A0A7V9A7L8"/>
<dbReference type="EMBL" id="JABRWO010000007">
    <property type="protein sequence ID" value="MBA2115487.1"/>
    <property type="molecule type" value="Genomic_DNA"/>
</dbReference>